<dbReference type="KEGG" id="vap:Vapar_2839"/>
<organism evidence="4">
    <name type="scientific">Variovorax paradoxus (strain S110)</name>
    <dbReference type="NCBI Taxonomy" id="543728"/>
    <lineage>
        <taxon>Bacteria</taxon>
        <taxon>Pseudomonadati</taxon>
        <taxon>Pseudomonadota</taxon>
        <taxon>Betaproteobacteria</taxon>
        <taxon>Burkholderiales</taxon>
        <taxon>Comamonadaceae</taxon>
        <taxon>Variovorax</taxon>
    </lineage>
</organism>
<dbReference type="HOGENOM" id="CLU_091705_6_1_4"/>
<dbReference type="OrthoDB" id="8592370at2"/>
<feature type="compositionally biased region" description="Polar residues" evidence="2">
    <location>
        <begin position="114"/>
        <end position="129"/>
    </location>
</feature>
<name>C5CMU7_VARPS</name>
<dbReference type="PANTHER" id="PTHR30093:SF47">
    <property type="entry name" value="TYPE IV PILUS NON-CORE MINOR PILIN PILE"/>
    <property type="match status" value="1"/>
</dbReference>
<dbReference type="EMBL" id="CP001635">
    <property type="protein sequence ID" value="ACS19459.1"/>
    <property type="molecule type" value="Genomic_DNA"/>
</dbReference>
<gene>
    <name evidence="4" type="ordered locus">Vapar_2839</name>
</gene>
<dbReference type="PANTHER" id="PTHR30093">
    <property type="entry name" value="GENERAL SECRETION PATHWAY PROTEIN G"/>
    <property type="match status" value="1"/>
</dbReference>
<dbReference type="AlphaFoldDB" id="C5CMU7"/>
<protein>
    <submittedName>
        <fullName evidence="4">Protein involved in methylation</fullName>
    </submittedName>
</protein>
<keyword evidence="3" id="KW-0472">Membrane</keyword>
<dbReference type="InterPro" id="IPR000983">
    <property type="entry name" value="Bac_GSPG_pilin"/>
</dbReference>
<evidence type="ECO:0000256" key="2">
    <source>
        <dbReference type="SAM" id="MobiDB-lite"/>
    </source>
</evidence>
<dbReference type="Gene3D" id="3.30.700.10">
    <property type="entry name" value="Glycoprotein, Type 4 Pilin"/>
    <property type="match status" value="1"/>
</dbReference>
<dbReference type="PRINTS" id="PR00813">
    <property type="entry name" value="BCTERIALGSPG"/>
</dbReference>
<dbReference type="NCBIfam" id="TIGR02532">
    <property type="entry name" value="IV_pilin_GFxxxE"/>
    <property type="match status" value="1"/>
</dbReference>
<dbReference type="InterPro" id="IPR012902">
    <property type="entry name" value="N_methyl_site"/>
</dbReference>
<feature type="region of interest" description="Disordered" evidence="2">
    <location>
        <begin position="114"/>
        <end position="136"/>
    </location>
</feature>
<evidence type="ECO:0000313" key="4">
    <source>
        <dbReference type="EMBL" id="ACS19459.1"/>
    </source>
</evidence>
<dbReference type="GO" id="GO:0015627">
    <property type="term" value="C:type II protein secretion system complex"/>
    <property type="evidence" value="ECO:0007669"/>
    <property type="project" value="InterPro"/>
</dbReference>
<keyword evidence="3" id="KW-0812">Transmembrane</keyword>
<dbReference type="GO" id="GO:0043683">
    <property type="term" value="P:type IV pilus assembly"/>
    <property type="evidence" value="ECO:0007669"/>
    <property type="project" value="InterPro"/>
</dbReference>
<dbReference type="InterPro" id="IPR045584">
    <property type="entry name" value="Pilin-like"/>
</dbReference>
<dbReference type="eggNOG" id="COG4968">
    <property type="taxonomic scope" value="Bacteria"/>
</dbReference>
<evidence type="ECO:0000256" key="1">
    <source>
        <dbReference type="ARBA" id="ARBA00022481"/>
    </source>
</evidence>
<accession>C5CMU7</accession>
<dbReference type="STRING" id="543728.Vapar_2839"/>
<dbReference type="InterPro" id="IPR031982">
    <property type="entry name" value="PilE-like"/>
</dbReference>
<feature type="transmembrane region" description="Helical" evidence="3">
    <location>
        <begin position="12"/>
        <end position="36"/>
    </location>
</feature>
<reference evidence="4" key="1">
    <citation type="submission" date="2009-06" db="EMBL/GenBank/DDBJ databases">
        <title>Complete sequence of chromosome 1 of Variovorax paradoxus S110.</title>
        <authorList>
            <consortium name="US DOE Joint Genome Institute"/>
            <person name="Lucas S."/>
            <person name="Copeland A."/>
            <person name="Lapidus A."/>
            <person name="Glavina del Rio T."/>
            <person name="Tice H."/>
            <person name="Bruce D."/>
            <person name="Goodwin L."/>
            <person name="Pitluck S."/>
            <person name="Chertkov O."/>
            <person name="Brettin T."/>
            <person name="Detter J.C."/>
            <person name="Han C."/>
            <person name="Larimer F."/>
            <person name="Land M."/>
            <person name="Hauser L."/>
            <person name="Kyrpides N."/>
            <person name="Ovchinnikova G."/>
            <person name="Orwin P."/>
            <person name="Leadbetter J.R."/>
            <person name="Spain J.C."/>
            <person name="Han J.I."/>
        </authorList>
    </citation>
    <scope>NUCLEOTIDE SEQUENCE</scope>
    <source>
        <strain evidence="4">S110</strain>
    </source>
</reference>
<dbReference type="SUPFAM" id="SSF54523">
    <property type="entry name" value="Pili subunits"/>
    <property type="match status" value="1"/>
</dbReference>
<keyword evidence="3" id="KW-1133">Transmembrane helix</keyword>
<dbReference type="GO" id="GO:0015628">
    <property type="term" value="P:protein secretion by the type II secretion system"/>
    <property type="evidence" value="ECO:0007669"/>
    <property type="project" value="InterPro"/>
</dbReference>
<dbReference type="Pfam" id="PF16732">
    <property type="entry name" value="ComP_DUS"/>
    <property type="match status" value="1"/>
</dbReference>
<proteinExistence type="predicted"/>
<evidence type="ECO:0000256" key="3">
    <source>
        <dbReference type="SAM" id="Phobius"/>
    </source>
</evidence>
<keyword evidence="1" id="KW-0488">Methylation</keyword>
<sequence precursor="true">MKKHSFPRKRNGFTLIELMITVAIIAILASIAYPSYQQYIIRSKRSAAQAQMMDIANRQQQFLLANRSYATKDALAASGYTLPAEVAANYGYTITLQDAGTQVPSFLLTFSPTGSQQRDGDLTLNNQGVKTPAGKW</sequence>
<dbReference type="Pfam" id="PF07963">
    <property type="entry name" value="N_methyl"/>
    <property type="match status" value="1"/>
</dbReference>